<gene>
    <name evidence="4" type="ORF">ACFQ4C_27835</name>
</gene>
<keyword evidence="1 2" id="KW-0597">Phosphoprotein</keyword>
<sequence length="156" mass="17937">MSLLIRRLQLIDFMKPLILVVDDDEDDLWLLQKAMLQIGGICQINPFTDAASLLQHLDGPEMLPNLILIDYRLPRMDGLELTHALRAKSALDPVPLAWMSSEIDPSWEAYCQKLNVAWCWVKPNNYTAWQDFARNLCGLLIPSGFEMNNRLDQRGR</sequence>
<dbReference type="PANTHER" id="PTHR44591">
    <property type="entry name" value="STRESS RESPONSE REGULATOR PROTEIN 1"/>
    <property type="match status" value="1"/>
</dbReference>
<evidence type="ECO:0000313" key="5">
    <source>
        <dbReference type="Proteomes" id="UP001597116"/>
    </source>
</evidence>
<dbReference type="Proteomes" id="UP001597116">
    <property type="component" value="Unassembled WGS sequence"/>
</dbReference>
<feature type="domain" description="Response regulatory" evidence="3">
    <location>
        <begin position="17"/>
        <end position="137"/>
    </location>
</feature>
<dbReference type="InterPro" id="IPR001789">
    <property type="entry name" value="Sig_transdc_resp-reg_receiver"/>
</dbReference>
<dbReference type="InterPro" id="IPR050595">
    <property type="entry name" value="Bact_response_regulator"/>
</dbReference>
<dbReference type="RefSeq" id="WP_265994034.1">
    <property type="nucleotide sequence ID" value="NZ_CP110973.1"/>
</dbReference>
<dbReference type="InterPro" id="IPR011006">
    <property type="entry name" value="CheY-like_superfamily"/>
</dbReference>
<evidence type="ECO:0000313" key="4">
    <source>
        <dbReference type="EMBL" id="MFD1144971.1"/>
    </source>
</evidence>
<reference evidence="5" key="1">
    <citation type="journal article" date="2019" name="Int. J. Syst. Evol. Microbiol.">
        <title>The Global Catalogue of Microorganisms (GCM) 10K type strain sequencing project: providing services to taxonomists for standard genome sequencing and annotation.</title>
        <authorList>
            <consortium name="The Broad Institute Genomics Platform"/>
            <consortium name="The Broad Institute Genome Sequencing Center for Infectious Disease"/>
            <person name="Wu L."/>
            <person name="Ma J."/>
        </authorList>
    </citation>
    <scope>NUCLEOTIDE SEQUENCE [LARGE SCALE GENOMIC DNA]</scope>
    <source>
        <strain evidence="5">CCUG 55608</strain>
    </source>
</reference>
<evidence type="ECO:0000256" key="2">
    <source>
        <dbReference type="PROSITE-ProRule" id="PRU00169"/>
    </source>
</evidence>
<dbReference type="PANTHER" id="PTHR44591:SF3">
    <property type="entry name" value="RESPONSE REGULATORY DOMAIN-CONTAINING PROTEIN"/>
    <property type="match status" value="1"/>
</dbReference>
<dbReference type="SUPFAM" id="SSF52172">
    <property type="entry name" value="CheY-like"/>
    <property type="match status" value="1"/>
</dbReference>
<accession>A0ABW3QG11</accession>
<dbReference type="Pfam" id="PF00072">
    <property type="entry name" value="Response_reg"/>
    <property type="match status" value="1"/>
</dbReference>
<dbReference type="EMBL" id="JBHTLP010000024">
    <property type="protein sequence ID" value="MFD1144971.1"/>
    <property type="molecule type" value="Genomic_DNA"/>
</dbReference>
<proteinExistence type="predicted"/>
<evidence type="ECO:0000259" key="3">
    <source>
        <dbReference type="PROSITE" id="PS50110"/>
    </source>
</evidence>
<feature type="modified residue" description="4-aspartylphosphate" evidence="2">
    <location>
        <position position="70"/>
    </location>
</feature>
<protein>
    <submittedName>
        <fullName evidence="4">Response regulator</fullName>
    </submittedName>
</protein>
<name>A0ABW3QG11_9BACT</name>
<dbReference type="Gene3D" id="3.40.50.2300">
    <property type="match status" value="1"/>
</dbReference>
<evidence type="ECO:0000256" key="1">
    <source>
        <dbReference type="ARBA" id="ARBA00022553"/>
    </source>
</evidence>
<dbReference type="PROSITE" id="PS50110">
    <property type="entry name" value="RESPONSE_REGULATORY"/>
    <property type="match status" value="1"/>
</dbReference>
<dbReference type="SMART" id="SM00448">
    <property type="entry name" value="REC"/>
    <property type="match status" value="1"/>
</dbReference>
<keyword evidence="5" id="KW-1185">Reference proteome</keyword>
<comment type="caution">
    <text evidence="4">The sequence shown here is derived from an EMBL/GenBank/DDBJ whole genome shotgun (WGS) entry which is preliminary data.</text>
</comment>
<organism evidence="4 5">
    <name type="scientific">Larkinella insperata</name>
    <dbReference type="NCBI Taxonomy" id="332158"/>
    <lineage>
        <taxon>Bacteria</taxon>
        <taxon>Pseudomonadati</taxon>
        <taxon>Bacteroidota</taxon>
        <taxon>Cytophagia</taxon>
        <taxon>Cytophagales</taxon>
        <taxon>Spirosomataceae</taxon>
        <taxon>Larkinella</taxon>
    </lineage>
</organism>